<gene>
    <name evidence="5" type="ORF">ACFS25_15065</name>
</gene>
<comment type="caution">
    <text evidence="5">The sequence shown here is derived from an EMBL/GenBank/DDBJ whole genome shotgun (WGS) entry which is preliminary data.</text>
</comment>
<evidence type="ECO:0000313" key="6">
    <source>
        <dbReference type="Proteomes" id="UP001597512"/>
    </source>
</evidence>
<proteinExistence type="inferred from homology"/>
<dbReference type="EC" id="1.-.-.-" evidence="5"/>
<evidence type="ECO:0000256" key="3">
    <source>
        <dbReference type="RuleBase" id="RU000363"/>
    </source>
</evidence>
<dbReference type="Proteomes" id="UP001597512">
    <property type="component" value="Unassembled WGS sequence"/>
</dbReference>
<comment type="similarity">
    <text evidence="1 3">Belongs to the short-chain dehydrogenases/reductases (SDR) family.</text>
</comment>
<dbReference type="InterPro" id="IPR057326">
    <property type="entry name" value="KR_dom"/>
</dbReference>
<keyword evidence="6" id="KW-1185">Reference proteome</keyword>
<dbReference type="Gene3D" id="3.40.50.720">
    <property type="entry name" value="NAD(P)-binding Rossmann-like Domain"/>
    <property type="match status" value="1"/>
</dbReference>
<keyword evidence="2 5" id="KW-0560">Oxidoreductase</keyword>
<dbReference type="PRINTS" id="PR00081">
    <property type="entry name" value="GDHRDH"/>
</dbReference>
<sequence>MQITTKTFVVTGAGSGIGRELTLQLLQKGASVAGIDINAETLGRTQELAGVGQDRFNGFALDITSKEQVDRLPATVINHFGAVDGLINNAGIIQPFKPINDLSMDDINRVFAVNFFGTLNLTKAFLPHFLDRPEAHIVNVASMGGFIPFPGQTLYGAAKAAVKLFTEGLYAELLDTNVRVTVVFPGAIATNITENSGLGKPKAGSDSAGKTLSAGKAAEQMLAGMERNQFQVVVGKDAKFLDWLYRLNPRYATHFIQKQMKSRRPA</sequence>
<evidence type="ECO:0000259" key="4">
    <source>
        <dbReference type="SMART" id="SM00822"/>
    </source>
</evidence>
<accession>A0ABW6AIH9</accession>
<dbReference type="EMBL" id="JBHUOM010000012">
    <property type="protein sequence ID" value="MFD2935111.1"/>
    <property type="molecule type" value="Genomic_DNA"/>
</dbReference>
<dbReference type="InterPro" id="IPR002347">
    <property type="entry name" value="SDR_fam"/>
</dbReference>
<reference evidence="6" key="1">
    <citation type="journal article" date="2019" name="Int. J. Syst. Evol. Microbiol.">
        <title>The Global Catalogue of Microorganisms (GCM) 10K type strain sequencing project: providing services to taxonomists for standard genome sequencing and annotation.</title>
        <authorList>
            <consortium name="The Broad Institute Genomics Platform"/>
            <consortium name="The Broad Institute Genome Sequencing Center for Infectious Disease"/>
            <person name="Wu L."/>
            <person name="Ma J."/>
        </authorList>
    </citation>
    <scope>NUCLEOTIDE SEQUENCE [LARGE SCALE GENOMIC DNA]</scope>
    <source>
        <strain evidence="6">KCTC 52490</strain>
    </source>
</reference>
<evidence type="ECO:0000256" key="1">
    <source>
        <dbReference type="ARBA" id="ARBA00006484"/>
    </source>
</evidence>
<dbReference type="PANTHER" id="PTHR44196">
    <property type="entry name" value="DEHYDROGENASE/REDUCTASE SDR FAMILY MEMBER 7B"/>
    <property type="match status" value="1"/>
</dbReference>
<dbReference type="Pfam" id="PF00106">
    <property type="entry name" value="adh_short"/>
    <property type="match status" value="1"/>
</dbReference>
<dbReference type="RefSeq" id="WP_381502409.1">
    <property type="nucleotide sequence ID" value="NZ_JBHUOM010000012.1"/>
</dbReference>
<dbReference type="SUPFAM" id="SSF51735">
    <property type="entry name" value="NAD(P)-binding Rossmann-fold domains"/>
    <property type="match status" value="1"/>
</dbReference>
<dbReference type="SMART" id="SM00822">
    <property type="entry name" value="PKS_KR"/>
    <property type="match status" value="1"/>
</dbReference>
<dbReference type="PRINTS" id="PR00080">
    <property type="entry name" value="SDRFAMILY"/>
</dbReference>
<protein>
    <submittedName>
        <fullName evidence="5">SDR family NAD(P)-dependent oxidoreductase</fullName>
        <ecNumber evidence="5">1.-.-.-</ecNumber>
    </submittedName>
</protein>
<feature type="domain" description="Ketoreductase" evidence="4">
    <location>
        <begin position="6"/>
        <end position="191"/>
    </location>
</feature>
<dbReference type="PANTHER" id="PTHR44196:SF1">
    <property type="entry name" value="DEHYDROGENASE_REDUCTASE SDR FAMILY MEMBER 7B"/>
    <property type="match status" value="1"/>
</dbReference>
<evidence type="ECO:0000256" key="2">
    <source>
        <dbReference type="ARBA" id="ARBA00023002"/>
    </source>
</evidence>
<dbReference type="CDD" id="cd05233">
    <property type="entry name" value="SDR_c"/>
    <property type="match status" value="1"/>
</dbReference>
<dbReference type="InterPro" id="IPR036291">
    <property type="entry name" value="NAD(P)-bd_dom_sf"/>
</dbReference>
<dbReference type="GO" id="GO:0016491">
    <property type="term" value="F:oxidoreductase activity"/>
    <property type="evidence" value="ECO:0007669"/>
    <property type="project" value="UniProtKB-KW"/>
</dbReference>
<name>A0ABW6AIH9_9BACT</name>
<organism evidence="5 6">
    <name type="scientific">Spirosoma flavum</name>
    <dbReference type="NCBI Taxonomy" id="2048557"/>
    <lineage>
        <taxon>Bacteria</taxon>
        <taxon>Pseudomonadati</taxon>
        <taxon>Bacteroidota</taxon>
        <taxon>Cytophagia</taxon>
        <taxon>Cytophagales</taxon>
        <taxon>Cytophagaceae</taxon>
        <taxon>Spirosoma</taxon>
    </lineage>
</organism>
<evidence type="ECO:0000313" key="5">
    <source>
        <dbReference type="EMBL" id="MFD2935111.1"/>
    </source>
</evidence>